<accession>A0A645AUU4</accession>
<dbReference type="InterPro" id="IPR006153">
    <property type="entry name" value="Cation/H_exchanger_TM"/>
</dbReference>
<feature type="transmembrane region" description="Helical" evidence="5">
    <location>
        <begin position="370"/>
        <end position="388"/>
    </location>
</feature>
<dbReference type="AlphaFoldDB" id="A0A645AUU4"/>
<dbReference type="EMBL" id="VSSQ01014289">
    <property type="protein sequence ID" value="MPM53334.1"/>
    <property type="molecule type" value="Genomic_DNA"/>
</dbReference>
<reference evidence="7" key="1">
    <citation type="submission" date="2019-08" db="EMBL/GenBank/DDBJ databases">
        <authorList>
            <person name="Kucharzyk K."/>
            <person name="Murdoch R.W."/>
            <person name="Higgins S."/>
            <person name="Loffler F."/>
        </authorList>
    </citation>
    <scope>NUCLEOTIDE SEQUENCE</scope>
</reference>
<feature type="transmembrane region" description="Helical" evidence="5">
    <location>
        <begin position="180"/>
        <end position="211"/>
    </location>
</feature>
<dbReference type="GO" id="GO:0016020">
    <property type="term" value="C:membrane"/>
    <property type="evidence" value="ECO:0007669"/>
    <property type="project" value="UniProtKB-SubCell"/>
</dbReference>
<keyword evidence="4 5" id="KW-0472">Membrane</keyword>
<protein>
    <recommendedName>
        <fullName evidence="6">Cation/H+ exchanger transmembrane domain-containing protein</fullName>
    </recommendedName>
</protein>
<name>A0A645AUU4_9ZZZZ</name>
<comment type="caution">
    <text evidence="7">The sequence shown here is derived from an EMBL/GenBank/DDBJ whole genome shotgun (WGS) entry which is preliminary data.</text>
</comment>
<feature type="transmembrane region" description="Helical" evidence="5">
    <location>
        <begin position="331"/>
        <end position="350"/>
    </location>
</feature>
<feature type="transmembrane region" description="Helical" evidence="5">
    <location>
        <begin position="88"/>
        <end position="111"/>
    </location>
</feature>
<keyword evidence="3 5" id="KW-1133">Transmembrane helix</keyword>
<feature type="transmembrane region" description="Helical" evidence="5">
    <location>
        <begin position="149"/>
        <end position="168"/>
    </location>
</feature>
<evidence type="ECO:0000259" key="6">
    <source>
        <dbReference type="Pfam" id="PF00999"/>
    </source>
</evidence>
<dbReference type="InterPro" id="IPR038770">
    <property type="entry name" value="Na+/solute_symporter_sf"/>
</dbReference>
<organism evidence="7">
    <name type="scientific">bioreactor metagenome</name>
    <dbReference type="NCBI Taxonomy" id="1076179"/>
    <lineage>
        <taxon>unclassified sequences</taxon>
        <taxon>metagenomes</taxon>
        <taxon>ecological metagenomes</taxon>
    </lineage>
</organism>
<feature type="transmembrane region" description="Helical" evidence="5">
    <location>
        <begin position="31"/>
        <end position="50"/>
    </location>
</feature>
<feature type="domain" description="Cation/H+ exchanger transmembrane" evidence="6">
    <location>
        <begin position="22"/>
        <end position="386"/>
    </location>
</feature>
<feature type="transmembrane region" description="Helical" evidence="5">
    <location>
        <begin position="117"/>
        <end position="137"/>
    </location>
</feature>
<evidence type="ECO:0000256" key="4">
    <source>
        <dbReference type="ARBA" id="ARBA00023136"/>
    </source>
</evidence>
<feature type="transmembrane region" description="Helical" evidence="5">
    <location>
        <begin position="6"/>
        <end position="24"/>
    </location>
</feature>
<proteinExistence type="predicted"/>
<feature type="transmembrane region" description="Helical" evidence="5">
    <location>
        <begin position="56"/>
        <end position="76"/>
    </location>
</feature>
<comment type="subcellular location">
    <subcellularLocation>
        <location evidence="1">Membrane</location>
        <topology evidence="1">Multi-pass membrane protein</topology>
    </subcellularLocation>
</comment>
<dbReference type="Gene3D" id="1.20.1530.20">
    <property type="match status" value="1"/>
</dbReference>
<dbReference type="Pfam" id="PF00999">
    <property type="entry name" value="Na_H_Exchanger"/>
    <property type="match status" value="1"/>
</dbReference>
<sequence length="407" mass="42312">MEFHVFLYLAAIFGAGYATKYLTSALKIPEVTGYVLLGVLLGNSVVRLLSTPILDALSPVSSIALGLIAFMIGIELKLDVIKKLGKSILAIVVFESLGAFAIVFSGLYFGFKAGLNTSLLLGAVASATAPAATVAVIKQYRAKGVLTSTILAVVGIDDAAALIIYVFVESFVGSSLLGSAISIPLMLGSAVLAILLALGIGLLSAVAYVLILRRTRNNDWIMLLLAAFLFALLGVCELLNVSELLAIMAFGMTIVNTSPTLSKKSEGIVGNFSPIFLVAFFVLGGAHLDIGSIKTIGVLGLVYFALRSIGKVGGATLGAFLGRAPKKVRSLIGLSLLPQVGVALALALAINKKFGSGQFGADGLQLASTIINVLLFTTIITEIIGPVLTRYALRKAGEVNVVADHQA</sequence>
<keyword evidence="2 5" id="KW-0812">Transmembrane</keyword>
<evidence type="ECO:0000256" key="1">
    <source>
        <dbReference type="ARBA" id="ARBA00004141"/>
    </source>
</evidence>
<dbReference type="GO" id="GO:1902600">
    <property type="term" value="P:proton transmembrane transport"/>
    <property type="evidence" value="ECO:0007669"/>
    <property type="project" value="InterPro"/>
</dbReference>
<evidence type="ECO:0000313" key="7">
    <source>
        <dbReference type="EMBL" id="MPM53334.1"/>
    </source>
</evidence>
<feature type="transmembrane region" description="Helical" evidence="5">
    <location>
        <begin position="223"/>
        <end position="255"/>
    </location>
</feature>
<dbReference type="GO" id="GO:0015297">
    <property type="term" value="F:antiporter activity"/>
    <property type="evidence" value="ECO:0007669"/>
    <property type="project" value="InterPro"/>
</dbReference>
<gene>
    <name evidence="7" type="ORF">SDC9_100101</name>
</gene>
<evidence type="ECO:0000256" key="2">
    <source>
        <dbReference type="ARBA" id="ARBA00022692"/>
    </source>
</evidence>
<dbReference type="PANTHER" id="PTHR43021:SF2">
    <property type="entry name" value="CATION_H+ EXCHANGER DOMAIN-CONTAINING PROTEIN"/>
    <property type="match status" value="1"/>
</dbReference>
<dbReference type="PANTHER" id="PTHR43021">
    <property type="entry name" value="NA(+)/H(+) ANTIPORTER-RELATED"/>
    <property type="match status" value="1"/>
</dbReference>
<evidence type="ECO:0000256" key="5">
    <source>
        <dbReference type="SAM" id="Phobius"/>
    </source>
</evidence>
<evidence type="ECO:0000256" key="3">
    <source>
        <dbReference type="ARBA" id="ARBA00022989"/>
    </source>
</evidence>
<feature type="transmembrane region" description="Helical" evidence="5">
    <location>
        <begin position="275"/>
        <end position="306"/>
    </location>
</feature>